<dbReference type="GO" id="GO:0008233">
    <property type="term" value="F:peptidase activity"/>
    <property type="evidence" value="ECO:0007669"/>
    <property type="project" value="UniProtKB-KW"/>
</dbReference>
<dbReference type="Gene3D" id="1.10.8.60">
    <property type="match status" value="1"/>
</dbReference>
<sequence length="106" mass="12104">FINRVDEIICFNKLTEENFRAIAGLMLTEVRDLMREKGMELTWDESVLDYLVKKSYSLTYGARNLRRTIQKDIEDAMASVIVDGRRGAVSAIRLTSDGEKVDVEAE</sequence>
<keyword evidence="2 4" id="KW-0067">ATP-binding</keyword>
<dbReference type="InterPro" id="IPR019489">
    <property type="entry name" value="Clp_ATPase_C"/>
</dbReference>
<dbReference type="Proteomes" id="UP000886876">
    <property type="component" value="Unassembled WGS sequence"/>
</dbReference>
<reference evidence="4" key="1">
    <citation type="submission" date="2020-10" db="EMBL/GenBank/DDBJ databases">
        <authorList>
            <person name="Gilroy R."/>
        </authorList>
    </citation>
    <scope>NUCLEOTIDE SEQUENCE</scope>
    <source>
        <strain evidence="4">ChiHecec3B27-6122</strain>
    </source>
</reference>
<keyword evidence="4" id="KW-0378">Hydrolase</keyword>
<protein>
    <submittedName>
        <fullName evidence="4">ATP-dependent Clp protease ATP-binding subunit</fullName>
    </submittedName>
</protein>
<dbReference type="SUPFAM" id="SSF52540">
    <property type="entry name" value="P-loop containing nucleoside triphosphate hydrolases"/>
    <property type="match status" value="1"/>
</dbReference>
<organism evidence="4 5">
    <name type="scientific">Candidatus Scatomorpha pullistercoris</name>
    <dbReference type="NCBI Taxonomy" id="2840929"/>
    <lineage>
        <taxon>Bacteria</taxon>
        <taxon>Bacillati</taxon>
        <taxon>Bacillota</taxon>
        <taxon>Clostridia</taxon>
        <taxon>Eubacteriales</taxon>
        <taxon>Candidatus Scatomorpha</taxon>
    </lineage>
</organism>
<keyword evidence="1" id="KW-0547">Nucleotide-binding</keyword>
<evidence type="ECO:0000313" key="4">
    <source>
        <dbReference type="EMBL" id="HIS97230.1"/>
    </source>
</evidence>
<feature type="domain" description="Clp ATPase C-terminal" evidence="3">
    <location>
        <begin position="14"/>
        <end position="103"/>
    </location>
</feature>
<evidence type="ECO:0000256" key="2">
    <source>
        <dbReference type="ARBA" id="ARBA00022840"/>
    </source>
</evidence>
<dbReference type="GO" id="GO:0016887">
    <property type="term" value="F:ATP hydrolysis activity"/>
    <property type="evidence" value="ECO:0007669"/>
    <property type="project" value="TreeGrafter"/>
</dbReference>
<dbReference type="Pfam" id="PF10431">
    <property type="entry name" value="ClpB_D2-small"/>
    <property type="match status" value="1"/>
</dbReference>
<dbReference type="GO" id="GO:0034605">
    <property type="term" value="P:cellular response to heat"/>
    <property type="evidence" value="ECO:0007669"/>
    <property type="project" value="TreeGrafter"/>
</dbReference>
<evidence type="ECO:0000256" key="1">
    <source>
        <dbReference type="ARBA" id="ARBA00022741"/>
    </source>
</evidence>
<dbReference type="InterPro" id="IPR027417">
    <property type="entry name" value="P-loop_NTPase"/>
</dbReference>
<dbReference type="InterPro" id="IPR050130">
    <property type="entry name" value="ClpA_ClpB"/>
</dbReference>
<dbReference type="SMART" id="SM01086">
    <property type="entry name" value="ClpB_D2-small"/>
    <property type="match status" value="1"/>
</dbReference>
<evidence type="ECO:0000313" key="5">
    <source>
        <dbReference type="Proteomes" id="UP000886876"/>
    </source>
</evidence>
<dbReference type="GO" id="GO:0005524">
    <property type="term" value="F:ATP binding"/>
    <property type="evidence" value="ECO:0007669"/>
    <property type="project" value="UniProtKB-KW"/>
</dbReference>
<proteinExistence type="predicted"/>
<dbReference type="PANTHER" id="PTHR11638">
    <property type="entry name" value="ATP-DEPENDENT CLP PROTEASE"/>
    <property type="match status" value="1"/>
</dbReference>
<evidence type="ECO:0000259" key="3">
    <source>
        <dbReference type="SMART" id="SM01086"/>
    </source>
</evidence>
<dbReference type="EMBL" id="DVJS01000111">
    <property type="protein sequence ID" value="HIS97230.1"/>
    <property type="molecule type" value="Genomic_DNA"/>
</dbReference>
<dbReference type="GO" id="GO:0005737">
    <property type="term" value="C:cytoplasm"/>
    <property type="evidence" value="ECO:0007669"/>
    <property type="project" value="TreeGrafter"/>
</dbReference>
<dbReference type="GO" id="GO:0006508">
    <property type="term" value="P:proteolysis"/>
    <property type="evidence" value="ECO:0007669"/>
    <property type="project" value="UniProtKB-KW"/>
</dbReference>
<accession>A0A9D1G4L7</accession>
<feature type="non-terminal residue" evidence="4">
    <location>
        <position position="1"/>
    </location>
</feature>
<comment type="caution">
    <text evidence="4">The sequence shown here is derived from an EMBL/GenBank/DDBJ whole genome shotgun (WGS) entry which is preliminary data.</text>
</comment>
<gene>
    <name evidence="4" type="ORF">IAD42_04565</name>
</gene>
<name>A0A9D1G4L7_9FIRM</name>
<dbReference type="PANTHER" id="PTHR11638:SF18">
    <property type="entry name" value="HEAT SHOCK PROTEIN 104"/>
    <property type="match status" value="1"/>
</dbReference>
<dbReference type="AlphaFoldDB" id="A0A9D1G4L7"/>
<reference evidence="4" key="2">
    <citation type="journal article" date="2021" name="PeerJ">
        <title>Extensive microbial diversity within the chicken gut microbiome revealed by metagenomics and culture.</title>
        <authorList>
            <person name="Gilroy R."/>
            <person name="Ravi A."/>
            <person name="Getino M."/>
            <person name="Pursley I."/>
            <person name="Horton D.L."/>
            <person name="Alikhan N.F."/>
            <person name="Baker D."/>
            <person name="Gharbi K."/>
            <person name="Hall N."/>
            <person name="Watson M."/>
            <person name="Adriaenssens E.M."/>
            <person name="Foster-Nyarko E."/>
            <person name="Jarju S."/>
            <person name="Secka A."/>
            <person name="Antonio M."/>
            <person name="Oren A."/>
            <person name="Chaudhuri R.R."/>
            <person name="La Ragione R."/>
            <person name="Hildebrand F."/>
            <person name="Pallen M.J."/>
        </authorList>
    </citation>
    <scope>NUCLEOTIDE SEQUENCE</scope>
    <source>
        <strain evidence="4">ChiHecec3B27-6122</strain>
    </source>
</reference>
<keyword evidence="4" id="KW-0645">Protease</keyword>